<evidence type="ECO:0000259" key="2">
    <source>
        <dbReference type="Pfam" id="PF14309"/>
    </source>
</evidence>
<dbReference type="AlphaFoldDB" id="A0AAD4JLF6"/>
<dbReference type="PANTHER" id="PTHR46836">
    <property type="entry name" value="AFADIN"/>
    <property type="match status" value="1"/>
</dbReference>
<organism evidence="3 4">
    <name type="scientific">Perilla frutescens var. hirtella</name>
    <name type="common">Perilla citriodora</name>
    <name type="synonym">Perilla setoyensis</name>
    <dbReference type="NCBI Taxonomy" id="608512"/>
    <lineage>
        <taxon>Eukaryota</taxon>
        <taxon>Viridiplantae</taxon>
        <taxon>Streptophyta</taxon>
        <taxon>Embryophyta</taxon>
        <taxon>Tracheophyta</taxon>
        <taxon>Spermatophyta</taxon>
        <taxon>Magnoliopsida</taxon>
        <taxon>eudicotyledons</taxon>
        <taxon>Gunneridae</taxon>
        <taxon>Pentapetalae</taxon>
        <taxon>asterids</taxon>
        <taxon>lamiids</taxon>
        <taxon>Lamiales</taxon>
        <taxon>Lamiaceae</taxon>
        <taxon>Nepetoideae</taxon>
        <taxon>Elsholtzieae</taxon>
        <taxon>Perilla</taxon>
    </lineage>
</organism>
<sequence>MKDCQKRWKPDRTSSLLAMFMGLDELRPQPPVHEKRRGLSESYIRNAASIGLRRGSLVSVGRSCSTNNELVSGVQVSKSKSDKSSERLLNSRTSIARNGLRNSVSLFGASYESRKSIGKNDEHCAKYVLKRQQKLEHDSLHLGELVSPRHRCIACSRNMNSIPQQERCRSKFEAVLEPRYRSYSHHPRNLLDLSSLANESKKQNLRRWKRAKKVQEFGASGRNQNLNQILALADCISKPRNLDVKPCKTGLCNPTSLLSRSSDSSSLDIRDDESLQSQPVSEFEAVKDILSLTQYESIAIENNSEKQTTSHKDVLEFKSGRGSDQFQASLGVDEIMSPDSKVSELSSCSFSCFGSTFNDPEAYILGIRDEMDNSLENDSGKDNEPSATVGDSSRTSGDPESELNPGTVLVEGGQSSAVEEVFTREASLNEYFEEESPYSNFSAIGPPASLENLKRTSLHSPDSVLEPYYIKNSSSFECFDSTGLRLQLESLNFESGDPYSEGSVMVISGDEDAEEQFGDLSHDSRKVKRWLGDGESRNFSYMVDVLDEAGFCGMNSYMDFKMWHSLECPISPLAFEALEKKYGKQTSWESSERQLLFDRINSGLLEIFNPIVNFHAGTTSVRRRFSASFRLDEVVDELWMKLVSQEKEKSKELYKKALDKWLELEEGIDIVCRELEASLFDELAMEFW</sequence>
<feature type="domain" description="DUF4378" evidence="2">
    <location>
        <begin position="539"/>
        <end position="686"/>
    </location>
</feature>
<proteinExistence type="predicted"/>
<dbReference type="EMBL" id="SDAM02000027">
    <property type="protein sequence ID" value="KAH6835972.1"/>
    <property type="molecule type" value="Genomic_DNA"/>
</dbReference>
<evidence type="ECO:0000313" key="4">
    <source>
        <dbReference type="Proteomes" id="UP001190926"/>
    </source>
</evidence>
<reference evidence="3 4" key="1">
    <citation type="journal article" date="2021" name="Nat. Commun.">
        <title>Incipient diploidization of the medicinal plant Perilla within 10,000 years.</title>
        <authorList>
            <person name="Zhang Y."/>
            <person name="Shen Q."/>
            <person name="Leng L."/>
            <person name="Zhang D."/>
            <person name="Chen S."/>
            <person name="Shi Y."/>
            <person name="Ning Z."/>
            <person name="Chen S."/>
        </authorList>
    </citation>
    <scope>NUCLEOTIDE SEQUENCE [LARGE SCALE GENOMIC DNA]</scope>
    <source>
        <strain evidence="4">cv. PC099</strain>
    </source>
</reference>
<gene>
    <name evidence="3" type="ORF">C2S53_002134</name>
</gene>
<evidence type="ECO:0000313" key="3">
    <source>
        <dbReference type="EMBL" id="KAH6835972.1"/>
    </source>
</evidence>
<dbReference type="Proteomes" id="UP001190926">
    <property type="component" value="Unassembled WGS sequence"/>
</dbReference>
<name>A0AAD4JLF6_PERFH</name>
<accession>A0AAD4JLF6</accession>
<comment type="caution">
    <text evidence="3">The sequence shown here is derived from an EMBL/GenBank/DDBJ whole genome shotgun (WGS) entry which is preliminary data.</text>
</comment>
<feature type="compositionally biased region" description="Polar residues" evidence="1">
    <location>
        <begin position="385"/>
        <end position="398"/>
    </location>
</feature>
<dbReference type="Pfam" id="PF14309">
    <property type="entry name" value="DUF4378"/>
    <property type="match status" value="1"/>
</dbReference>
<dbReference type="PANTHER" id="PTHR46836:SF7">
    <property type="entry name" value="PHOSPHATIDYLINOSITOL N-ACETYGLUCOSAMINLYTRANSFERASE SUBUNIT P-LIKE PROTEIN"/>
    <property type="match status" value="1"/>
</dbReference>
<evidence type="ECO:0000256" key="1">
    <source>
        <dbReference type="SAM" id="MobiDB-lite"/>
    </source>
</evidence>
<protein>
    <recommendedName>
        <fullName evidence="2">DUF4378 domain-containing protein</fullName>
    </recommendedName>
</protein>
<keyword evidence="4" id="KW-1185">Reference proteome</keyword>
<feature type="region of interest" description="Disordered" evidence="1">
    <location>
        <begin position="373"/>
        <end position="416"/>
    </location>
</feature>
<dbReference type="InterPro" id="IPR025486">
    <property type="entry name" value="DUF4378"/>
</dbReference>